<dbReference type="KEGG" id="ptm:GSPATT00025699001"/>
<evidence type="ECO:0000313" key="2">
    <source>
        <dbReference type="Proteomes" id="UP000000600"/>
    </source>
</evidence>
<dbReference type="HOGENOM" id="CLU_1279845_0_0_1"/>
<name>A0EDI9_PARTE</name>
<dbReference type="GeneID" id="5046551"/>
<dbReference type="Proteomes" id="UP000000600">
    <property type="component" value="Unassembled WGS sequence"/>
</dbReference>
<keyword evidence="2" id="KW-1185">Reference proteome</keyword>
<dbReference type="RefSeq" id="XP_001460753.1">
    <property type="nucleotide sequence ID" value="XM_001460716.1"/>
</dbReference>
<dbReference type="EMBL" id="CT868672">
    <property type="protein sequence ID" value="CAK93356.1"/>
    <property type="molecule type" value="Genomic_DNA"/>
</dbReference>
<gene>
    <name evidence="1" type="ORF">GSPATT00025699001</name>
</gene>
<organism evidence="1 2">
    <name type="scientific">Paramecium tetraurelia</name>
    <dbReference type="NCBI Taxonomy" id="5888"/>
    <lineage>
        <taxon>Eukaryota</taxon>
        <taxon>Sar</taxon>
        <taxon>Alveolata</taxon>
        <taxon>Ciliophora</taxon>
        <taxon>Intramacronucleata</taxon>
        <taxon>Oligohymenophorea</taxon>
        <taxon>Peniculida</taxon>
        <taxon>Parameciidae</taxon>
        <taxon>Paramecium</taxon>
    </lineage>
</organism>
<dbReference type="InParanoid" id="A0EDI9"/>
<evidence type="ECO:0000313" key="1">
    <source>
        <dbReference type="EMBL" id="CAK93356.1"/>
    </source>
</evidence>
<accession>A0EDI9</accession>
<proteinExistence type="predicted"/>
<protein>
    <recommendedName>
        <fullName evidence="3">Transmembrane protein</fullName>
    </recommendedName>
</protein>
<reference evidence="1 2" key="1">
    <citation type="journal article" date="2006" name="Nature">
        <title>Global trends of whole-genome duplications revealed by the ciliate Paramecium tetraurelia.</title>
        <authorList>
            <consortium name="Genoscope"/>
            <person name="Aury J.-M."/>
            <person name="Jaillon O."/>
            <person name="Duret L."/>
            <person name="Noel B."/>
            <person name="Jubin C."/>
            <person name="Porcel B.M."/>
            <person name="Segurens B."/>
            <person name="Daubin V."/>
            <person name="Anthouard V."/>
            <person name="Aiach N."/>
            <person name="Arnaiz O."/>
            <person name="Billaut A."/>
            <person name="Beisson J."/>
            <person name="Blanc I."/>
            <person name="Bouhouche K."/>
            <person name="Camara F."/>
            <person name="Duharcourt S."/>
            <person name="Guigo R."/>
            <person name="Gogendeau D."/>
            <person name="Katinka M."/>
            <person name="Keller A.-M."/>
            <person name="Kissmehl R."/>
            <person name="Klotz C."/>
            <person name="Koll F."/>
            <person name="Le Moue A."/>
            <person name="Lepere C."/>
            <person name="Malinsky S."/>
            <person name="Nowacki M."/>
            <person name="Nowak J.K."/>
            <person name="Plattner H."/>
            <person name="Poulain J."/>
            <person name="Ruiz F."/>
            <person name="Serrano V."/>
            <person name="Zagulski M."/>
            <person name="Dessen P."/>
            <person name="Betermier M."/>
            <person name="Weissenbach J."/>
            <person name="Scarpelli C."/>
            <person name="Schachter V."/>
            <person name="Sperling L."/>
            <person name="Meyer E."/>
            <person name="Cohen J."/>
            <person name="Wincker P."/>
        </authorList>
    </citation>
    <scope>NUCLEOTIDE SEQUENCE [LARGE SCALE GENOMIC DNA]</scope>
    <source>
        <strain evidence="1 2">Stock d4-2</strain>
    </source>
</reference>
<sequence length="216" mass="26402">MEYHYLNSITIKPRNYKVQEEIKLKYIINFKTFEIFRLYQYIHLVFLYTNHVKMFAVYPYNNLFKSTINTNHNNFLLKYSILRQQKQQKKILTKNQPVIIDYRNYILLEYQYMLSKFLLTTPPILKQISDKYSSYEMQQQYLCKSPRSSNQQQSQIKTIKIQYIKNIHVFGRKQIIPQLFKRNLEAVNGFLFFLNQQFSPQSVDYILQKVITFYIY</sequence>
<evidence type="ECO:0008006" key="3">
    <source>
        <dbReference type="Google" id="ProtNLM"/>
    </source>
</evidence>
<dbReference type="AlphaFoldDB" id="A0EDI9"/>